<dbReference type="PANTHER" id="PTHR43807:SF20">
    <property type="entry name" value="FI04487P"/>
    <property type="match status" value="1"/>
</dbReference>
<feature type="domain" description="Aminotransferase class I/classII large" evidence="6">
    <location>
        <begin position="79"/>
        <end position="444"/>
    </location>
</feature>
<dbReference type="InterPro" id="IPR015422">
    <property type="entry name" value="PyrdxlP-dep_Trfase_small"/>
</dbReference>
<dbReference type="PANTHER" id="PTHR43807">
    <property type="entry name" value="FI04487P"/>
    <property type="match status" value="1"/>
</dbReference>
<dbReference type="InterPro" id="IPR015424">
    <property type="entry name" value="PyrdxlP-dep_Trfase"/>
</dbReference>
<dbReference type="CDD" id="cd00609">
    <property type="entry name" value="AAT_like"/>
    <property type="match status" value="1"/>
</dbReference>
<comment type="cofactor">
    <cofactor evidence="1">
        <name>pyridoxal 5'-phosphate</name>
        <dbReference type="ChEBI" id="CHEBI:597326"/>
    </cofactor>
</comment>
<gene>
    <name evidence="7" type="ORF">GCM10025865_01830</name>
</gene>
<evidence type="ECO:0000256" key="1">
    <source>
        <dbReference type="ARBA" id="ARBA00001933"/>
    </source>
</evidence>
<feature type="region of interest" description="Disordered" evidence="5">
    <location>
        <begin position="1"/>
        <end position="43"/>
    </location>
</feature>
<evidence type="ECO:0000259" key="6">
    <source>
        <dbReference type="Pfam" id="PF00155"/>
    </source>
</evidence>
<evidence type="ECO:0000256" key="4">
    <source>
        <dbReference type="ARBA" id="ARBA00022898"/>
    </source>
</evidence>
<keyword evidence="8" id="KW-1185">Reference proteome</keyword>
<dbReference type="InterPro" id="IPR051326">
    <property type="entry name" value="Kynurenine-oxoglutarate_AT"/>
</dbReference>
<dbReference type="GO" id="GO:0008483">
    <property type="term" value="F:transaminase activity"/>
    <property type="evidence" value="ECO:0007669"/>
    <property type="project" value="UniProtKB-KW"/>
</dbReference>
<evidence type="ECO:0000256" key="2">
    <source>
        <dbReference type="ARBA" id="ARBA00022576"/>
    </source>
</evidence>
<protein>
    <submittedName>
        <fullName evidence="7">Aminotransferase</fullName>
    </submittedName>
</protein>
<accession>A0ABN6X8H4</accession>
<keyword evidence="4" id="KW-0663">Pyridoxal phosphate</keyword>
<reference evidence="8" key="1">
    <citation type="journal article" date="2019" name="Int. J. Syst. Evol. Microbiol.">
        <title>The Global Catalogue of Microorganisms (GCM) 10K type strain sequencing project: providing services to taxonomists for standard genome sequencing and annotation.</title>
        <authorList>
            <consortium name="The Broad Institute Genomics Platform"/>
            <consortium name="The Broad Institute Genome Sequencing Center for Infectious Disease"/>
            <person name="Wu L."/>
            <person name="Ma J."/>
        </authorList>
    </citation>
    <scope>NUCLEOTIDE SEQUENCE [LARGE SCALE GENOMIC DNA]</scope>
    <source>
        <strain evidence="8">NBRC 108565</strain>
    </source>
</reference>
<evidence type="ECO:0000256" key="3">
    <source>
        <dbReference type="ARBA" id="ARBA00022679"/>
    </source>
</evidence>
<evidence type="ECO:0000313" key="7">
    <source>
        <dbReference type="EMBL" id="BDZ40884.1"/>
    </source>
</evidence>
<keyword evidence="3" id="KW-0808">Transferase</keyword>
<dbReference type="NCBIfam" id="NF005855">
    <property type="entry name" value="PRK07777.1"/>
    <property type="match status" value="1"/>
</dbReference>
<dbReference type="Gene3D" id="3.90.1150.10">
    <property type="entry name" value="Aspartate Aminotransferase, domain 1"/>
    <property type="match status" value="1"/>
</dbReference>
<dbReference type="EMBL" id="AP027729">
    <property type="protein sequence ID" value="BDZ40884.1"/>
    <property type="molecule type" value="Genomic_DNA"/>
</dbReference>
<sequence>MSFVMHPVNRPAEGVPPVSQPAPAPQPTSASAPDPTRAAGDVTSRWQAVAHATGLQRADGTVGQTIFAEMTVLANRTGAINLGQGYPDVDGPDAIRELAVDAIRAGHNQYAPGDGIPALRTAIADHQRRRYGLTVDPDSEVLVTTGATEAIAVTLLALAGPGDEVVTLEPFYDSHAASIAMTGATHVTVPLRVDPADPGRGFRLDRAALRAAVGPRTRLILVNSPHNPTGTVLDDGELSAIAQAAREHDAIVVTDEVYEHLVFDDARHVPIASLPGMADRTVTISSAGKTFSFTGWKVGWLHGPAHLVTAIRTVKQFVTYSSGPPFQHAIAHALTDDSVPQRLAATLATRRDLLCEGLERAGFGVSVPRGTYFVVADGAPLGHEDGAELCRRLPELAGVVGVPVSAFCGRASDGGPSATARDLASRVRFTFVKREPVLREAVERLGALSV</sequence>
<organism evidence="7 8">
    <name type="scientific">Paraoerskovia sediminicola</name>
    <dbReference type="NCBI Taxonomy" id="1138587"/>
    <lineage>
        <taxon>Bacteria</taxon>
        <taxon>Bacillati</taxon>
        <taxon>Actinomycetota</taxon>
        <taxon>Actinomycetes</taxon>
        <taxon>Micrococcales</taxon>
        <taxon>Cellulomonadaceae</taxon>
        <taxon>Paraoerskovia</taxon>
    </lineage>
</organism>
<dbReference type="InterPro" id="IPR015421">
    <property type="entry name" value="PyrdxlP-dep_Trfase_major"/>
</dbReference>
<evidence type="ECO:0000256" key="5">
    <source>
        <dbReference type="SAM" id="MobiDB-lite"/>
    </source>
</evidence>
<proteinExistence type="predicted"/>
<keyword evidence="2 7" id="KW-0032">Aminotransferase</keyword>
<name>A0ABN6X8H4_9CELL</name>
<dbReference type="Pfam" id="PF00155">
    <property type="entry name" value="Aminotran_1_2"/>
    <property type="match status" value="1"/>
</dbReference>
<feature type="compositionally biased region" description="Low complexity" evidence="5">
    <location>
        <begin position="27"/>
        <end position="36"/>
    </location>
</feature>
<dbReference type="Gene3D" id="3.40.640.10">
    <property type="entry name" value="Type I PLP-dependent aspartate aminotransferase-like (Major domain)"/>
    <property type="match status" value="1"/>
</dbReference>
<dbReference type="SUPFAM" id="SSF53383">
    <property type="entry name" value="PLP-dependent transferases"/>
    <property type="match status" value="1"/>
</dbReference>
<dbReference type="InterPro" id="IPR004839">
    <property type="entry name" value="Aminotransferase_I/II_large"/>
</dbReference>
<dbReference type="Proteomes" id="UP001321475">
    <property type="component" value="Chromosome"/>
</dbReference>
<evidence type="ECO:0000313" key="8">
    <source>
        <dbReference type="Proteomes" id="UP001321475"/>
    </source>
</evidence>